<dbReference type="GO" id="GO:0043842">
    <property type="term" value="F:Kdo transferase activity"/>
    <property type="evidence" value="ECO:0007669"/>
    <property type="project" value="UniProtKB-EC"/>
</dbReference>
<keyword evidence="11 15" id="KW-0472">Membrane</keyword>
<evidence type="ECO:0000256" key="10">
    <source>
        <dbReference type="ARBA" id="ARBA00022985"/>
    </source>
</evidence>
<reference evidence="18 19" key="1">
    <citation type="submission" date="2023-08" db="EMBL/GenBank/DDBJ databases">
        <authorList>
            <person name="Joshi A."/>
            <person name="Thite S."/>
        </authorList>
    </citation>
    <scope>NUCLEOTIDE SEQUENCE [LARGE SCALE GENOMIC DNA]</scope>
    <source>
        <strain evidence="18 19">AC40</strain>
    </source>
</reference>
<evidence type="ECO:0000256" key="6">
    <source>
        <dbReference type="ARBA" id="ARBA00022679"/>
    </source>
</evidence>
<evidence type="ECO:0000256" key="4">
    <source>
        <dbReference type="ARBA" id="ARBA00022475"/>
    </source>
</evidence>
<dbReference type="InterPro" id="IPR011009">
    <property type="entry name" value="Kinase-like_dom_sf"/>
</dbReference>
<feature type="active site" evidence="15">
    <location>
        <position position="626"/>
    </location>
</feature>
<evidence type="ECO:0000313" key="19">
    <source>
        <dbReference type="Proteomes" id="UP001231616"/>
    </source>
</evidence>
<keyword evidence="4 15" id="KW-1003">Cell membrane</keyword>
<comment type="catalytic activity">
    <reaction evidence="14">
        <text>lipid IVA (E. coli) + CMP-3-deoxy-beta-D-manno-octulosonate = alpha-Kdo-(2-&gt;6)-lipid IVA (E. coli) + CMP + H(+)</text>
        <dbReference type="Rhea" id="RHEA:28066"/>
        <dbReference type="ChEBI" id="CHEBI:15378"/>
        <dbReference type="ChEBI" id="CHEBI:58603"/>
        <dbReference type="ChEBI" id="CHEBI:60364"/>
        <dbReference type="ChEBI" id="CHEBI:60377"/>
        <dbReference type="ChEBI" id="CHEBI:85987"/>
        <dbReference type="EC" id="2.4.99.12"/>
    </reaction>
</comment>
<comment type="catalytic activity">
    <reaction evidence="13 15">
        <text>an alpha-Kdo-(2-&gt;6)-lipid IVA + ATP = a 4-O-phospho-alpha-Kdo-(2-&gt;6)-lipid IVA + ADP + H(+)</text>
        <dbReference type="Rhea" id="RHEA:74271"/>
        <dbReference type="ChEBI" id="CHEBI:15378"/>
        <dbReference type="ChEBI" id="CHEBI:30616"/>
        <dbReference type="ChEBI" id="CHEBI:176428"/>
        <dbReference type="ChEBI" id="CHEBI:193140"/>
        <dbReference type="ChEBI" id="CHEBI:456216"/>
        <dbReference type="EC" id="2.7.1.166"/>
    </reaction>
</comment>
<gene>
    <name evidence="18" type="primary">waaA</name>
    <name evidence="15" type="synonym">kdkA</name>
    <name evidence="18" type="ORF">Q3O60_12395</name>
</gene>
<comment type="pathway">
    <text evidence="2 15">Bacterial outer membrane biogenesis; LPS core biosynthesis.</text>
</comment>
<comment type="subcellular location">
    <subcellularLocation>
        <location evidence="1 15">Cell inner membrane</location>
        <topology evidence="1 15">Peripheral membrane protein</topology>
        <orientation evidence="1 15">Cytoplasmic side</orientation>
    </subcellularLocation>
</comment>
<dbReference type="SUPFAM" id="SSF56112">
    <property type="entry name" value="Protein kinase-like (PK-like)"/>
    <property type="match status" value="1"/>
</dbReference>
<feature type="transmembrane region" description="Helical" evidence="16">
    <location>
        <begin position="6"/>
        <end position="23"/>
    </location>
</feature>
<dbReference type="RefSeq" id="WP_305894259.1">
    <property type="nucleotide sequence ID" value="NZ_JAUZVZ010000018.1"/>
</dbReference>
<keyword evidence="16" id="KW-0812">Transmembrane</keyword>
<organism evidence="18 19">
    <name type="scientific">Alkalimonas collagenimarina</name>
    <dbReference type="NCBI Taxonomy" id="400390"/>
    <lineage>
        <taxon>Bacteria</taxon>
        <taxon>Pseudomonadati</taxon>
        <taxon>Pseudomonadota</taxon>
        <taxon>Gammaproteobacteria</taxon>
        <taxon>Alkalimonas</taxon>
    </lineage>
</organism>
<keyword evidence="5 15" id="KW-0997">Cell inner membrane</keyword>
<evidence type="ECO:0000256" key="13">
    <source>
        <dbReference type="ARBA" id="ARBA00034417"/>
    </source>
</evidence>
<comment type="caution">
    <text evidence="18">The sequence shown here is derived from an EMBL/GenBank/DDBJ whole genome shotgun (WGS) entry which is preliminary data.</text>
</comment>
<evidence type="ECO:0000256" key="9">
    <source>
        <dbReference type="ARBA" id="ARBA00022840"/>
    </source>
</evidence>
<keyword evidence="16" id="KW-1133">Transmembrane helix</keyword>
<dbReference type="InterPro" id="IPR022826">
    <property type="entry name" value="KDO_kinase"/>
</dbReference>
<keyword evidence="18" id="KW-0328">Glycosyltransferase</keyword>
<evidence type="ECO:0000256" key="16">
    <source>
        <dbReference type="SAM" id="Phobius"/>
    </source>
</evidence>
<evidence type="ECO:0000256" key="1">
    <source>
        <dbReference type="ARBA" id="ARBA00004515"/>
    </source>
</evidence>
<keyword evidence="19" id="KW-1185">Reference proteome</keyword>
<keyword evidence="10 15" id="KW-0448">Lipopolysaccharide biosynthesis</keyword>
<keyword evidence="9 15" id="KW-0067">ATP-binding</keyword>
<comment type="similarity">
    <text evidence="3 15">Belongs to the protein kinase superfamily. KdkA/RfaP family.</text>
</comment>
<evidence type="ECO:0000256" key="8">
    <source>
        <dbReference type="ARBA" id="ARBA00022777"/>
    </source>
</evidence>
<dbReference type="Pfam" id="PF06293">
    <property type="entry name" value="Kdo"/>
    <property type="match status" value="1"/>
</dbReference>
<proteinExistence type="inferred from homology"/>
<evidence type="ECO:0000256" key="14">
    <source>
        <dbReference type="ARBA" id="ARBA00049183"/>
    </source>
</evidence>
<dbReference type="HAMAP" id="MF_00521">
    <property type="entry name" value="KDO_kinase"/>
    <property type="match status" value="1"/>
</dbReference>
<dbReference type="InterPro" id="IPR039901">
    <property type="entry name" value="Kdotransferase"/>
</dbReference>
<dbReference type="NCBIfam" id="NF004388">
    <property type="entry name" value="PRK05749.1-4"/>
    <property type="match status" value="1"/>
</dbReference>
<evidence type="ECO:0000256" key="15">
    <source>
        <dbReference type="HAMAP-Rule" id="MF_00521"/>
    </source>
</evidence>
<evidence type="ECO:0000256" key="5">
    <source>
        <dbReference type="ARBA" id="ARBA00022519"/>
    </source>
</evidence>
<keyword evidence="6 15" id="KW-0808">Transferase</keyword>
<keyword evidence="8 15" id="KW-0418">Kinase</keyword>
<dbReference type="InterPro" id="IPR007507">
    <property type="entry name" value="Glycos_transf_N"/>
</dbReference>
<evidence type="ECO:0000256" key="7">
    <source>
        <dbReference type="ARBA" id="ARBA00022741"/>
    </source>
</evidence>
<dbReference type="PANTHER" id="PTHR42755">
    <property type="entry name" value="3-DEOXY-MANNO-OCTULOSONATE CYTIDYLYLTRANSFERASE"/>
    <property type="match status" value="1"/>
</dbReference>
<protein>
    <recommendedName>
        <fullName evidence="12 15">3-deoxy-D-manno-octulosonic acid kinase</fullName>
        <shortName evidence="15">Kdo kinase</shortName>
        <ecNumber evidence="15">2.7.1.166</ecNumber>
    </recommendedName>
</protein>
<evidence type="ECO:0000256" key="11">
    <source>
        <dbReference type="ARBA" id="ARBA00023136"/>
    </source>
</evidence>
<evidence type="ECO:0000256" key="2">
    <source>
        <dbReference type="ARBA" id="ARBA00004713"/>
    </source>
</evidence>
<dbReference type="Pfam" id="PF04413">
    <property type="entry name" value="Glycos_transf_N"/>
    <property type="match status" value="1"/>
</dbReference>
<dbReference type="Gene3D" id="1.10.510.10">
    <property type="entry name" value="Transferase(Phosphotransferase) domain 1"/>
    <property type="match status" value="1"/>
</dbReference>
<dbReference type="Proteomes" id="UP001231616">
    <property type="component" value="Unassembled WGS sequence"/>
</dbReference>
<dbReference type="NCBIfam" id="NF002475">
    <property type="entry name" value="PRK01723.1"/>
    <property type="match status" value="1"/>
</dbReference>
<dbReference type="PANTHER" id="PTHR42755:SF1">
    <property type="entry name" value="3-DEOXY-D-MANNO-OCTULOSONIC ACID TRANSFERASE, MITOCHONDRIAL-RELATED"/>
    <property type="match status" value="1"/>
</dbReference>
<evidence type="ECO:0000256" key="12">
    <source>
        <dbReference type="ARBA" id="ARBA00029511"/>
    </source>
</evidence>
<evidence type="ECO:0000313" key="18">
    <source>
        <dbReference type="EMBL" id="MDP4536993.1"/>
    </source>
</evidence>
<comment type="function">
    <text evidence="15">Catalyzes the ATP-dependent phosphorylation of the 3-deoxy-D-manno-octulosonic acid (Kdo) residue in Kdo-lipid IV(A) at the 4-OH position.</text>
</comment>
<accession>A0ABT9H1A5</accession>
<feature type="domain" description="3-deoxy-D-manno-octulosonic-acid transferase N-terminal" evidence="17">
    <location>
        <begin position="33"/>
        <end position="211"/>
    </location>
</feature>
<dbReference type="Gene3D" id="3.40.50.11720">
    <property type="entry name" value="3-Deoxy-D-manno-octulosonic-acid transferase, N-terminal domain"/>
    <property type="match status" value="1"/>
</dbReference>
<evidence type="ECO:0000259" key="17">
    <source>
        <dbReference type="Pfam" id="PF04413"/>
    </source>
</evidence>
<name>A0ABT9H1A5_9GAMM</name>
<dbReference type="EC" id="2.7.1.166" evidence="15"/>
<keyword evidence="7 15" id="KW-0547">Nucleotide-binding</keyword>
<dbReference type="EMBL" id="JAUZVZ010000018">
    <property type="protein sequence ID" value="MDP4536993.1"/>
    <property type="molecule type" value="Genomic_DNA"/>
</dbReference>
<dbReference type="Gene3D" id="3.40.50.2000">
    <property type="entry name" value="Glycogen Phosphorylase B"/>
    <property type="match status" value="1"/>
</dbReference>
<evidence type="ECO:0000256" key="3">
    <source>
        <dbReference type="ARBA" id="ARBA00010327"/>
    </source>
</evidence>
<sequence>MTVIFYSLMLYVALPFVVLYFLWRSRKDSAYRQRLTERFGFRLSAKSLKPGGIVVHAVSVGEVIAATPLIQQLQQQYPDKAITVTCTTPTGSATIQSRLGTSVQHCYLPLDYPGAVRRFLTLLRPELLVIMETELWPNLLHACAKQAIPVAVVNARLSARSAKGYRRFAAMTKPLLRNINLLLTQDRASSQRFRALGYAGTLQVSGNVKFELDIPATTASMVAHFQPMVAKRLVWVAASTHAGEDEQLLTLYRQLKPQFPSLVLFLVPRHPERFDKVAELVKEAGLSLWRRSSVTVEQSESAESTTTSAEITADIALGDSMGELLVWYQLADLVFIGGSLIERGGHNPLEAICFAKAVQTGPHLFNFKEAYRQLQQQQAVSVVADSHELLDNSRRLLNNADARQAQGQRAQSFFLQQQGATAHTVAAIDTLFSGAAMPAKPTPTNASPESTAHHAEEPAAYQVREQNGASYWFDPDFFTEVMPQHFQSQWWQQQQAVIGSSTGRNTAYFVQYGEHKLVLRHYYRGGLIGKVLHDQFWLQPVAQSRAMQEYQLLSWMRSQGLAVPRPVAARYQRSGLIYRADLLIELIPESKDLAAILQQRAMNASEWHAVGAAIARMHQLGVYHSDLNCRNIMLDASGKVWLIDFDKCERRQPGEWTVQNLARLLRSFNKELGKLAVFHWQPADWDALKHGYQQQLLTPKERT</sequence>
<dbReference type="SUPFAM" id="SSF53756">
    <property type="entry name" value="UDP-Glycosyltransferase/glycogen phosphorylase"/>
    <property type="match status" value="1"/>
</dbReference>
<dbReference type="InterPro" id="IPR038107">
    <property type="entry name" value="Glycos_transf_N_sf"/>
</dbReference>